<organism evidence="2 3">
    <name type="scientific">Cerina litoralis</name>
    <dbReference type="NCBI Taxonomy" id="2874477"/>
    <lineage>
        <taxon>Bacteria</taxon>
        <taxon>Pseudomonadati</taxon>
        <taxon>Bacteroidota</taxon>
        <taxon>Flavobacteriia</taxon>
        <taxon>Flavobacteriales</taxon>
        <taxon>Flavobacteriaceae</taxon>
        <taxon>Cerina</taxon>
    </lineage>
</organism>
<keyword evidence="1" id="KW-0732">Signal</keyword>
<evidence type="ECO:0000313" key="2">
    <source>
        <dbReference type="EMBL" id="MCG2462536.1"/>
    </source>
</evidence>
<dbReference type="RefSeq" id="WP_317903673.1">
    <property type="nucleotide sequence ID" value="NZ_JAIRBC010000035.1"/>
</dbReference>
<name>A0AAE3EZE4_9FLAO</name>
<dbReference type="InterPro" id="IPR025737">
    <property type="entry name" value="FApF"/>
</dbReference>
<comment type="caution">
    <text evidence="2">The sequence shown here is derived from an EMBL/GenBank/DDBJ whole genome shotgun (WGS) entry which is preliminary data.</text>
</comment>
<gene>
    <name evidence="2" type="ORF">K8352_17375</name>
</gene>
<protein>
    <submittedName>
        <fullName evidence="2">Transporter</fullName>
    </submittedName>
</protein>
<reference evidence="2" key="1">
    <citation type="submission" date="2023-02" db="EMBL/GenBank/DDBJ databases">
        <title>Genome of Flavobacteriaceae gen. nov. sp. strain F89.</title>
        <authorList>
            <person name="Wang Y."/>
        </authorList>
    </citation>
    <scope>NUCLEOTIDE SEQUENCE</scope>
    <source>
        <strain evidence="2">F89</strain>
    </source>
</reference>
<keyword evidence="3" id="KW-1185">Reference proteome</keyword>
<accession>A0AAE3EZE4</accession>
<evidence type="ECO:0000313" key="3">
    <source>
        <dbReference type="Proteomes" id="UP001200642"/>
    </source>
</evidence>
<proteinExistence type="predicted"/>
<evidence type="ECO:0000256" key="1">
    <source>
        <dbReference type="SAM" id="SignalP"/>
    </source>
</evidence>
<dbReference type="AlphaFoldDB" id="A0AAE3EZE4"/>
<sequence>MKKYLTALLAMTTLLLCAQENTNPQTQWTDERPDGHGPISVVGDHMHQKGEWMFNIEYVHSYMEGLQMGNQEISPAKALDKYMVVPEKMTMDMQMLAAMYAPSDKLTLMAMTMYMTMDMDLLMRNGNPFNVRSSGIGDTQLAGLLKIWDGNRQTLHGLLGFSLPTGSIQKKDVTPMSAPGEAKLPYGMQMGSGTYDGNLSLTYLGQGNLFSWGSQLSGILRFGQNDRDYRLGNQLHLNNWLAYKTADWLSFSGRLEWTAIGSIKGVDPNLNPIMSATADTDNSGETLINAGLGFNTRVPKGTLEDLRFAFEYAFPIYQNLYGVQLKNKRVFTLGLQYSF</sequence>
<feature type="chain" id="PRO_5042064341" evidence="1">
    <location>
        <begin position="19"/>
        <end position="339"/>
    </location>
</feature>
<feature type="signal peptide" evidence="1">
    <location>
        <begin position="1"/>
        <end position="18"/>
    </location>
</feature>
<dbReference type="Pfam" id="PF13557">
    <property type="entry name" value="Phenol_MetA_deg"/>
    <property type="match status" value="1"/>
</dbReference>
<dbReference type="Proteomes" id="UP001200642">
    <property type="component" value="Unassembled WGS sequence"/>
</dbReference>
<dbReference type="EMBL" id="JAIRBC010000035">
    <property type="protein sequence ID" value="MCG2462536.1"/>
    <property type="molecule type" value="Genomic_DNA"/>
</dbReference>